<sequence length="114" mass="12546">MSSSPSSLVGFRLRPPLATPSSIPHPPSWAEFSRRLHGPWATETSRNLVLGTTAILGHRWLWPSGDTAAFVAALARFEARTAVTGTLFLKRDFPSCQPRTPIVIIVTINLKNLR</sequence>
<accession>A0A8H6N229</accession>
<reference evidence="1 2" key="1">
    <citation type="journal article" date="2020" name="Phytopathology">
        <title>Genome Sequence Resources of Colletotrichum truncatum, C. plurivorum, C. musicola, and C. sojae: Four Species Pathogenic to Soybean (Glycine max).</title>
        <authorList>
            <person name="Rogerio F."/>
            <person name="Boufleur T.R."/>
            <person name="Ciampi-Guillardi M."/>
            <person name="Sukno S.A."/>
            <person name="Thon M.R."/>
            <person name="Massola Junior N.S."/>
            <person name="Baroncelli R."/>
        </authorList>
    </citation>
    <scope>NUCLEOTIDE SEQUENCE [LARGE SCALE GENOMIC DNA]</scope>
    <source>
        <strain evidence="1 2">LFN0009</strain>
    </source>
</reference>
<dbReference type="AlphaFoldDB" id="A0A8H6N229"/>
<keyword evidence="2" id="KW-1185">Reference proteome</keyword>
<comment type="caution">
    <text evidence="1">The sequence shown here is derived from an EMBL/GenBank/DDBJ whole genome shotgun (WGS) entry which is preliminary data.</text>
</comment>
<proteinExistence type="predicted"/>
<organism evidence="1 2">
    <name type="scientific">Colletotrichum sojae</name>
    <dbReference type="NCBI Taxonomy" id="2175907"/>
    <lineage>
        <taxon>Eukaryota</taxon>
        <taxon>Fungi</taxon>
        <taxon>Dikarya</taxon>
        <taxon>Ascomycota</taxon>
        <taxon>Pezizomycotina</taxon>
        <taxon>Sordariomycetes</taxon>
        <taxon>Hypocreomycetidae</taxon>
        <taxon>Glomerellales</taxon>
        <taxon>Glomerellaceae</taxon>
        <taxon>Colletotrichum</taxon>
        <taxon>Colletotrichum orchidearum species complex</taxon>
    </lineage>
</organism>
<evidence type="ECO:0000313" key="2">
    <source>
        <dbReference type="Proteomes" id="UP000652219"/>
    </source>
</evidence>
<dbReference type="EMBL" id="WIGN01000026">
    <property type="protein sequence ID" value="KAF6816661.1"/>
    <property type="molecule type" value="Genomic_DNA"/>
</dbReference>
<gene>
    <name evidence="1" type="ORF">CSOJ01_02836</name>
</gene>
<protein>
    <submittedName>
        <fullName evidence="1">Uncharacterized protein</fullName>
    </submittedName>
</protein>
<name>A0A8H6N229_9PEZI</name>
<dbReference type="Proteomes" id="UP000652219">
    <property type="component" value="Unassembled WGS sequence"/>
</dbReference>
<evidence type="ECO:0000313" key="1">
    <source>
        <dbReference type="EMBL" id="KAF6816661.1"/>
    </source>
</evidence>